<organism evidence="1 2">
    <name type="scientific">Robertmurraya mangrovi</name>
    <dbReference type="NCBI Taxonomy" id="3098077"/>
    <lineage>
        <taxon>Bacteria</taxon>
        <taxon>Bacillati</taxon>
        <taxon>Bacillota</taxon>
        <taxon>Bacilli</taxon>
        <taxon>Bacillales</taxon>
        <taxon>Bacillaceae</taxon>
        <taxon>Robertmurraya</taxon>
    </lineage>
</organism>
<sequence>MDTTRNDSSKDCLIEALLELKALQDFISNSSTKYFGKLLPKLIGADTIPFFLSTKEGLLTLTGDDFNKKTGKSTCFSTKYFRIESILKESGCVIVSLLMPLDIHGEHTKNICDCIQLKKTSTCVTIDFSCICAIQPLELELLKRKIIVEPKW</sequence>
<evidence type="ECO:0000313" key="1">
    <source>
        <dbReference type="EMBL" id="MDZ5472998.1"/>
    </source>
</evidence>
<dbReference type="InterPro" id="IPR019593">
    <property type="entry name" value="Spore_coat_protein_Z/Y"/>
</dbReference>
<protein>
    <submittedName>
        <fullName evidence="1">CotY/CotZ family spore coat protein</fullName>
    </submittedName>
</protein>
<keyword evidence="1" id="KW-0167">Capsid protein</keyword>
<dbReference type="Pfam" id="PF10612">
    <property type="entry name" value="Spore-coat_CotZ"/>
    <property type="match status" value="1"/>
</dbReference>
<proteinExistence type="predicted"/>
<dbReference type="EMBL" id="JAXOFX010000010">
    <property type="protein sequence ID" value="MDZ5472998.1"/>
    <property type="molecule type" value="Genomic_DNA"/>
</dbReference>
<evidence type="ECO:0000313" key="2">
    <source>
        <dbReference type="Proteomes" id="UP001290455"/>
    </source>
</evidence>
<keyword evidence="2" id="KW-1185">Reference proteome</keyword>
<dbReference type="RefSeq" id="WP_322447300.1">
    <property type="nucleotide sequence ID" value="NZ_JAXOFX010000010.1"/>
</dbReference>
<comment type="caution">
    <text evidence="1">The sequence shown here is derived from an EMBL/GenBank/DDBJ whole genome shotgun (WGS) entry which is preliminary data.</text>
</comment>
<reference evidence="1 2" key="1">
    <citation type="submission" date="2023-11" db="EMBL/GenBank/DDBJ databases">
        <title>Bacillus jintuensis, isolated from a mudflat on the Beibu Gulf coast.</title>
        <authorList>
            <person name="Li M."/>
        </authorList>
    </citation>
    <scope>NUCLEOTIDE SEQUENCE [LARGE SCALE GENOMIC DNA]</scope>
    <source>
        <strain evidence="1 2">31A1R</strain>
    </source>
</reference>
<dbReference type="Proteomes" id="UP001290455">
    <property type="component" value="Unassembled WGS sequence"/>
</dbReference>
<accession>A0ABU5J0Q2</accession>
<name>A0ABU5J0Q2_9BACI</name>
<keyword evidence="1" id="KW-0946">Virion</keyword>
<gene>
    <name evidence="1" type="ORF">SM124_14870</name>
</gene>